<evidence type="ECO:0000313" key="3">
    <source>
        <dbReference type="Proteomes" id="UP000777438"/>
    </source>
</evidence>
<keyword evidence="3" id="KW-1185">Reference proteome</keyword>
<name>A0A9P8WJ06_9HYPO</name>
<feature type="region of interest" description="Disordered" evidence="1">
    <location>
        <begin position="525"/>
        <end position="627"/>
    </location>
</feature>
<evidence type="ECO:0000313" key="2">
    <source>
        <dbReference type="EMBL" id="KAH6900478.1"/>
    </source>
</evidence>
<dbReference type="OrthoDB" id="3538943at2759"/>
<feature type="compositionally biased region" description="Acidic residues" evidence="1">
    <location>
        <begin position="498"/>
        <end position="507"/>
    </location>
</feature>
<feature type="region of interest" description="Disordered" evidence="1">
    <location>
        <begin position="485"/>
        <end position="513"/>
    </location>
</feature>
<comment type="caution">
    <text evidence="2">The sequence shown here is derived from an EMBL/GenBank/DDBJ whole genome shotgun (WGS) entry which is preliminary data.</text>
</comment>
<accession>A0A9P8WJ06</accession>
<feature type="compositionally biased region" description="Polar residues" evidence="1">
    <location>
        <begin position="89"/>
        <end position="108"/>
    </location>
</feature>
<sequence>MSPVSSPKSGFRELLSRRNLASIPKDQQALLECPNSWAVELKNTPHGLSNLPAHVCQTTKEAYIARASVTQETQFRSSIRSSPKGSSPAVSKNGPTHNHFPQTQNGDRSSPPSSSPERPISWASSPERPLPPQMAVESSIVRETPKAPMGPPPRPAVLSSFPSSDGPEEDLEMELPQAQTHQDAPVNRAAARLQATVASPIPSGDRNMDTPPCAQPSHPTPPVIPNTADAQQPDSPTAQHAPPPEQRRERRMKAIHFGDRTPKKNQYGKSRLAPTKTFAHIPSSISTSPSSVIPATFDEPRTPGFVLQSVENTKDLDMNDQNDTAEDNDIEAIVEESQTQAPVPKSRHSQQAAQDIHQSLAKILVGDAQPYGVFKTTYPDYEERCKGSLLDFVKACYILDYLQKRRGLRECLYDDFIRAIPAYFSYVGNAGSGQEALLAIEWFNNLSGPPTFDRMVITRENIGYVLGCYANEVANLRQMITRTAEEEGTKDLPSVADLSEESEDEVVEGPPTTVHIDGAMEIDANEPVRQPSSTPPLRSVSRPHLTQAPPPSSPALSSTALPSTFATPDARKRPRTSQYLARLAANAKSNATPRRRTADQRAKLREHFLKRKSVEAQGVRSNSKPGR</sequence>
<feature type="compositionally biased region" description="Polar residues" evidence="1">
    <location>
        <begin position="228"/>
        <end position="238"/>
    </location>
</feature>
<dbReference type="Proteomes" id="UP000777438">
    <property type="component" value="Unassembled WGS sequence"/>
</dbReference>
<proteinExistence type="predicted"/>
<feature type="compositionally biased region" description="Basic and acidic residues" evidence="1">
    <location>
        <begin position="596"/>
        <end position="607"/>
    </location>
</feature>
<dbReference type="AlphaFoldDB" id="A0A9P8WJ06"/>
<organism evidence="2 3">
    <name type="scientific">Thelonectria olida</name>
    <dbReference type="NCBI Taxonomy" id="1576542"/>
    <lineage>
        <taxon>Eukaryota</taxon>
        <taxon>Fungi</taxon>
        <taxon>Dikarya</taxon>
        <taxon>Ascomycota</taxon>
        <taxon>Pezizomycotina</taxon>
        <taxon>Sordariomycetes</taxon>
        <taxon>Hypocreomycetidae</taxon>
        <taxon>Hypocreales</taxon>
        <taxon>Nectriaceae</taxon>
        <taxon>Thelonectria</taxon>
    </lineage>
</organism>
<dbReference type="EMBL" id="JAGPYM010000001">
    <property type="protein sequence ID" value="KAH6900478.1"/>
    <property type="molecule type" value="Genomic_DNA"/>
</dbReference>
<protein>
    <submittedName>
        <fullName evidence="2">Uncharacterized protein</fullName>
    </submittedName>
</protein>
<reference evidence="2 3" key="1">
    <citation type="journal article" date="2021" name="Nat. Commun.">
        <title>Genetic determinants of endophytism in the Arabidopsis root mycobiome.</title>
        <authorList>
            <person name="Mesny F."/>
            <person name="Miyauchi S."/>
            <person name="Thiergart T."/>
            <person name="Pickel B."/>
            <person name="Atanasova L."/>
            <person name="Karlsson M."/>
            <person name="Huettel B."/>
            <person name="Barry K.W."/>
            <person name="Haridas S."/>
            <person name="Chen C."/>
            <person name="Bauer D."/>
            <person name="Andreopoulos W."/>
            <person name="Pangilinan J."/>
            <person name="LaButti K."/>
            <person name="Riley R."/>
            <person name="Lipzen A."/>
            <person name="Clum A."/>
            <person name="Drula E."/>
            <person name="Henrissat B."/>
            <person name="Kohler A."/>
            <person name="Grigoriev I.V."/>
            <person name="Martin F.M."/>
            <person name="Hacquard S."/>
        </authorList>
    </citation>
    <scope>NUCLEOTIDE SEQUENCE [LARGE SCALE GENOMIC DNA]</scope>
    <source>
        <strain evidence="2 3">MPI-CAGE-CH-0241</strain>
    </source>
</reference>
<gene>
    <name evidence="2" type="ORF">B0T10DRAFT_29969</name>
</gene>
<evidence type="ECO:0000256" key="1">
    <source>
        <dbReference type="SAM" id="MobiDB-lite"/>
    </source>
</evidence>
<feature type="compositionally biased region" description="Low complexity" evidence="1">
    <location>
        <begin position="554"/>
        <end position="564"/>
    </location>
</feature>
<feature type="region of interest" description="Disordered" evidence="1">
    <location>
        <begin position="70"/>
        <end position="251"/>
    </location>
</feature>
<feature type="compositionally biased region" description="Low complexity" evidence="1">
    <location>
        <begin position="76"/>
        <end position="88"/>
    </location>
</feature>